<dbReference type="GO" id="GO:0000160">
    <property type="term" value="P:phosphorelay signal transduction system"/>
    <property type="evidence" value="ECO:0007669"/>
    <property type="project" value="UniProtKB-KW"/>
</dbReference>
<accession>A0AAE1S4R2</accession>
<evidence type="ECO:0000313" key="7">
    <source>
        <dbReference type="Proteomes" id="UP001291623"/>
    </source>
</evidence>
<evidence type="ECO:0000256" key="1">
    <source>
        <dbReference type="ARBA" id="ARBA00023012"/>
    </source>
</evidence>
<evidence type="ECO:0000259" key="5">
    <source>
        <dbReference type="PROSITE" id="PS50110"/>
    </source>
</evidence>
<reference evidence="6" key="1">
    <citation type="submission" date="2023-12" db="EMBL/GenBank/DDBJ databases">
        <title>Genome assembly of Anisodus tanguticus.</title>
        <authorList>
            <person name="Wang Y.-J."/>
        </authorList>
    </citation>
    <scope>NUCLEOTIDE SEQUENCE</scope>
    <source>
        <strain evidence="6">KB-2021</strain>
        <tissue evidence="6">Leaf</tissue>
    </source>
</reference>
<dbReference type="EMBL" id="JAVYJV010000008">
    <property type="protein sequence ID" value="KAK4364334.1"/>
    <property type="molecule type" value="Genomic_DNA"/>
</dbReference>
<keyword evidence="7" id="KW-1185">Reference proteome</keyword>
<keyword evidence="1" id="KW-0902">Two-component regulatory system</keyword>
<evidence type="ECO:0000313" key="6">
    <source>
        <dbReference type="EMBL" id="KAK4364334.1"/>
    </source>
</evidence>
<evidence type="ECO:0000256" key="3">
    <source>
        <dbReference type="ARBA" id="ARBA00023163"/>
    </source>
</evidence>
<evidence type="ECO:0000256" key="4">
    <source>
        <dbReference type="PROSITE-ProRule" id="PRU00169"/>
    </source>
</evidence>
<dbReference type="PROSITE" id="PS50110">
    <property type="entry name" value="RESPONSE_REGULATORY"/>
    <property type="match status" value="1"/>
</dbReference>
<comment type="caution">
    <text evidence="6">The sequence shown here is derived from an EMBL/GenBank/DDBJ whole genome shotgun (WGS) entry which is preliminary data.</text>
</comment>
<dbReference type="AlphaFoldDB" id="A0AAE1S4R2"/>
<keyword evidence="3" id="KW-0804">Transcription</keyword>
<keyword evidence="2" id="KW-0805">Transcription regulation</keyword>
<protein>
    <recommendedName>
        <fullName evidence="5">Response regulatory domain-containing protein</fullName>
    </recommendedName>
</protein>
<dbReference type="Pfam" id="PF00072">
    <property type="entry name" value="Response_reg"/>
    <property type="match status" value="1"/>
</dbReference>
<sequence>MDVKSSENVVVPSTSRGLRIIVVDPDTASLMYTVAILEEHYYKVTAIELATIALSMIEERESQYDLVIAEFNMLEMDGFTFLKHILRDRDIPVILMSHKANVEIIIRALEEGACFCGENH</sequence>
<dbReference type="Proteomes" id="UP001291623">
    <property type="component" value="Unassembled WGS sequence"/>
</dbReference>
<dbReference type="PANTHER" id="PTHR43874:SF87">
    <property type="entry name" value="HTH MYB-TYPE DOMAIN-CONTAINING PROTEIN"/>
    <property type="match status" value="1"/>
</dbReference>
<feature type="domain" description="Response regulatory" evidence="5">
    <location>
        <begin position="19"/>
        <end position="120"/>
    </location>
</feature>
<gene>
    <name evidence="6" type="ORF">RND71_015692</name>
</gene>
<dbReference type="InterPro" id="IPR011006">
    <property type="entry name" value="CheY-like_superfamily"/>
</dbReference>
<dbReference type="SUPFAM" id="SSF52172">
    <property type="entry name" value="CheY-like"/>
    <property type="match status" value="1"/>
</dbReference>
<name>A0AAE1S4R2_9SOLA</name>
<dbReference type="Gene3D" id="3.40.50.2300">
    <property type="match status" value="1"/>
</dbReference>
<evidence type="ECO:0000256" key="2">
    <source>
        <dbReference type="ARBA" id="ARBA00023015"/>
    </source>
</evidence>
<dbReference type="SMART" id="SM00448">
    <property type="entry name" value="REC"/>
    <property type="match status" value="1"/>
</dbReference>
<dbReference type="GO" id="GO:0009736">
    <property type="term" value="P:cytokinin-activated signaling pathway"/>
    <property type="evidence" value="ECO:0007669"/>
    <property type="project" value="InterPro"/>
</dbReference>
<proteinExistence type="predicted"/>
<dbReference type="InterPro" id="IPR045279">
    <property type="entry name" value="ARR-like"/>
</dbReference>
<dbReference type="PANTHER" id="PTHR43874">
    <property type="entry name" value="TWO-COMPONENT RESPONSE REGULATOR"/>
    <property type="match status" value="1"/>
</dbReference>
<comment type="caution">
    <text evidence="4">Lacks conserved residue(s) required for the propagation of feature annotation.</text>
</comment>
<dbReference type="InterPro" id="IPR001789">
    <property type="entry name" value="Sig_transdc_resp-reg_receiver"/>
</dbReference>
<organism evidence="6 7">
    <name type="scientific">Anisodus tanguticus</name>
    <dbReference type="NCBI Taxonomy" id="243964"/>
    <lineage>
        <taxon>Eukaryota</taxon>
        <taxon>Viridiplantae</taxon>
        <taxon>Streptophyta</taxon>
        <taxon>Embryophyta</taxon>
        <taxon>Tracheophyta</taxon>
        <taxon>Spermatophyta</taxon>
        <taxon>Magnoliopsida</taxon>
        <taxon>eudicotyledons</taxon>
        <taxon>Gunneridae</taxon>
        <taxon>Pentapetalae</taxon>
        <taxon>asterids</taxon>
        <taxon>lamiids</taxon>
        <taxon>Solanales</taxon>
        <taxon>Solanaceae</taxon>
        <taxon>Solanoideae</taxon>
        <taxon>Hyoscyameae</taxon>
        <taxon>Anisodus</taxon>
    </lineage>
</organism>